<comment type="caution">
    <text evidence="1">The sequence shown here is derived from an EMBL/GenBank/DDBJ whole genome shotgun (WGS) entry which is preliminary data.</text>
</comment>
<dbReference type="AlphaFoldDB" id="X0VN65"/>
<gene>
    <name evidence="1" type="ORF">S01H1_39926</name>
</gene>
<dbReference type="EMBL" id="BARS01025244">
    <property type="protein sequence ID" value="GAG01966.1"/>
    <property type="molecule type" value="Genomic_DNA"/>
</dbReference>
<evidence type="ECO:0000313" key="1">
    <source>
        <dbReference type="EMBL" id="GAG01966.1"/>
    </source>
</evidence>
<name>X0VN65_9ZZZZ</name>
<accession>X0VN65</accession>
<reference evidence="1" key="1">
    <citation type="journal article" date="2014" name="Front. Microbiol.">
        <title>High frequency of phylogenetically diverse reductive dehalogenase-homologous genes in deep subseafloor sedimentary metagenomes.</title>
        <authorList>
            <person name="Kawai M."/>
            <person name="Futagami T."/>
            <person name="Toyoda A."/>
            <person name="Takaki Y."/>
            <person name="Nishi S."/>
            <person name="Hori S."/>
            <person name="Arai W."/>
            <person name="Tsubouchi T."/>
            <person name="Morono Y."/>
            <person name="Uchiyama I."/>
            <person name="Ito T."/>
            <person name="Fujiyama A."/>
            <person name="Inagaki F."/>
            <person name="Takami H."/>
        </authorList>
    </citation>
    <scope>NUCLEOTIDE SEQUENCE</scope>
    <source>
        <strain evidence="1">Expedition CK06-06</strain>
    </source>
</reference>
<organism evidence="1">
    <name type="scientific">marine sediment metagenome</name>
    <dbReference type="NCBI Taxonomy" id="412755"/>
    <lineage>
        <taxon>unclassified sequences</taxon>
        <taxon>metagenomes</taxon>
        <taxon>ecological metagenomes</taxon>
    </lineage>
</organism>
<protein>
    <submittedName>
        <fullName evidence="1">Uncharacterized protein</fullName>
    </submittedName>
</protein>
<proteinExistence type="predicted"/>
<sequence length="47" mass="5838">MDIGIILYYMIKLKLHEDNMWNDDGRFRYVMFSTSYDIIRHEHIDMP</sequence>